<evidence type="ECO:0000256" key="3">
    <source>
        <dbReference type="ARBA" id="ARBA00022679"/>
    </source>
</evidence>
<dbReference type="NCBIfam" id="TIGR03025">
    <property type="entry name" value="EPS_sugtrans"/>
    <property type="match status" value="1"/>
</dbReference>
<evidence type="ECO:0000256" key="6">
    <source>
        <dbReference type="ARBA" id="ARBA00023136"/>
    </source>
</evidence>
<organism evidence="9 10">
    <name type="scientific">Thermoflexibacter ruber</name>
    <dbReference type="NCBI Taxonomy" id="1003"/>
    <lineage>
        <taxon>Bacteria</taxon>
        <taxon>Pseudomonadati</taxon>
        <taxon>Bacteroidota</taxon>
        <taxon>Cytophagia</taxon>
        <taxon>Cytophagales</taxon>
        <taxon>Thermoflexibacteraceae</taxon>
        <taxon>Thermoflexibacter</taxon>
    </lineage>
</organism>
<dbReference type="EMBL" id="FONY01000008">
    <property type="protein sequence ID" value="SFE86312.1"/>
    <property type="molecule type" value="Genomic_DNA"/>
</dbReference>
<dbReference type="GO" id="GO:0016780">
    <property type="term" value="F:phosphotransferase activity, for other substituted phosphate groups"/>
    <property type="evidence" value="ECO:0007669"/>
    <property type="project" value="TreeGrafter"/>
</dbReference>
<feature type="transmembrane region" description="Helical" evidence="7">
    <location>
        <begin position="78"/>
        <end position="97"/>
    </location>
</feature>
<keyword evidence="6 7" id="KW-0472">Membrane</keyword>
<proteinExistence type="inferred from homology"/>
<dbReference type="PANTHER" id="PTHR30576">
    <property type="entry name" value="COLANIC BIOSYNTHESIS UDP-GLUCOSE LIPID CARRIER TRANSFERASE"/>
    <property type="match status" value="1"/>
</dbReference>
<keyword evidence="4 7" id="KW-0812">Transmembrane</keyword>
<feature type="domain" description="Bacterial sugar transferase" evidence="8">
    <location>
        <begin position="274"/>
        <end position="459"/>
    </location>
</feature>
<sequence>MKKLLPTFNFVAFLLVIIDVCLIDFSLRLIYYWLVNPDISFDDRYSTFYTIFCATWLVSTLFNRAYQIERFMEVNTMAKDLMLTYGFHLLIMIIYVMNLSVGIHVGYVVAVYALVSCLTFVFRFLYINFVKYYKQSGINDTKVIILGTTPAGITLYNYFNSYKSFGYKFMGFFDQKTRNNPYNHLIRGGIEDVQIYCKKENIDEIYVALDQPSPEFIEELQKFADANFIYLRIVVNENNKKYLDENVNVFVFDIIKVVSVRREPLSSKVNQILKRAFDIVFSFMVISLIFPWLFPIIALCIKIEDPAGPIFFVQKRPGRKNKPFGCYKFRSMRVNTQTEQQATRGDNRITKVGAFLRKTSLDELPQFFNVLLGDMSVVGPRPNMQKQLEEYSKTINNYQFRHFVTPGITGYAQVSGFRGETKEQYLMEKRVEYDVKYMEKWSLLFDLKIIFLTVWNVIKGEENAY</sequence>
<keyword evidence="10" id="KW-1185">Reference proteome</keyword>
<feature type="transmembrane region" description="Helical" evidence="7">
    <location>
        <begin position="276"/>
        <end position="294"/>
    </location>
</feature>
<dbReference type="OrthoDB" id="9808602at2"/>
<dbReference type="Gene3D" id="3.40.50.720">
    <property type="entry name" value="NAD(P)-binding Rossmann-like Domain"/>
    <property type="match status" value="1"/>
</dbReference>
<dbReference type="AlphaFoldDB" id="A0A1I2E042"/>
<protein>
    <submittedName>
        <fullName evidence="9">Putative colanic acid biosysnthesis UDP-glucose lipid carrier transferase</fullName>
    </submittedName>
</protein>
<evidence type="ECO:0000256" key="1">
    <source>
        <dbReference type="ARBA" id="ARBA00004141"/>
    </source>
</evidence>
<evidence type="ECO:0000256" key="4">
    <source>
        <dbReference type="ARBA" id="ARBA00022692"/>
    </source>
</evidence>
<feature type="transmembrane region" description="Helical" evidence="7">
    <location>
        <begin position="46"/>
        <end position="66"/>
    </location>
</feature>
<evidence type="ECO:0000256" key="5">
    <source>
        <dbReference type="ARBA" id="ARBA00022989"/>
    </source>
</evidence>
<keyword evidence="3 9" id="KW-0808">Transferase</keyword>
<evidence type="ECO:0000313" key="10">
    <source>
        <dbReference type="Proteomes" id="UP000199513"/>
    </source>
</evidence>
<keyword evidence="5 7" id="KW-1133">Transmembrane helix</keyword>
<feature type="transmembrane region" description="Helical" evidence="7">
    <location>
        <begin position="12"/>
        <end position="34"/>
    </location>
</feature>
<dbReference type="GO" id="GO:0016020">
    <property type="term" value="C:membrane"/>
    <property type="evidence" value="ECO:0007669"/>
    <property type="project" value="UniProtKB-SubCell"/>
</dbReference>
<accession>A0A1I2E042</accession>
<evidence type="ECO:0000256" key="7">
    <source>
        <dbReference type="SAM" id="Phobius"/>
    </source>
</evidence>
<feature type="transmembrane region" description="Helical" evidence="7">
    <location>
        <begin position="103"/>
        <end position="126"/>
    </location>
</feature>
<dbReference type="PANTHER" id="PTHR30576:SF0">
    <property type="entry name" value="UNDECAPRENYL-PHOSPHATE N-ACETYLGALACTOSAMINYL 1-PHOSPHATE TRANSFERASE-RELATED"/>
    <property type="match status" value="1"/>
</dbReference>
<dbReference type="RefSeq" id="WP_091541993.1">
    <property type="nucleotide sequence ID" value="NZ_FONY01000008.1"/>
</dbReference>
<dbReference type="NCBIfam" id="TIGR03023">
    <property type="entry name" value="WcaJ_sugtrans"/>
    <property type="match status" value="1"/>
</dbReference>
<gene>
    <name evidence="9" type="ORF">SAMN04488541_1008105</name>
</gene>
<dbReference type="InterPro" id="IPR017475">
    <property type="entry name" value="EPS_sugar_tfrase"/>
</dbReference>
<name>A0A1I2E042_9BACT</name>
<dbReference type="Pfam" id="PF13727">
    <property type="entry name" value="CoA_binding_3"/>
    <property type="match status" value="1"/>
</dbReference>
<dbReference type="InterPro" id="IPR017473">
    <property type="entry name" value="Undecaprenyl-P_gluc_Ptfrase"/>
</dbReference>
<dbReference type="Pfam" id="PF02397">
    <property type="entry name" value="Bac_transf"/>
    <property type="match status" value="1"/>
</dbReference>
<evidence type="ECO:0000313" key="9">
    <source>
        <dbReference type="EMBL" id="SFE86312.1"/>
    </source>
</evidence>
<evidence type="ECO:0000256" key="2">
    <source>
        <dbReference type="ARBA" id="ARBA00006464"/>
    </source>
</evidence>
<dbReference type="STRING" id="1003.SAMN04488541_1008105"/>
<evidence type="ECO:0000259" key="8">
    <source>
        <dbReference type="Pfam" id="PF02397"/>
    </source>
</evidence>
<dbReference type="Proteomes" id="UP000199513">
    <property type="component" value="Unassembled WGS sequence"/>
</dbReference>
<comment type="similarity">
    <text evidence="2">Belongs to the bacterial sugar transferase family.</text>
</comment>
<dbReference type="InterPro" id="IPR003362">
    <property type="entry name" value="Bact_transf"/>
</dbReference>
<comment type="subcellular location">
    <subcellularLocation>
        <location evidence="1">Membrane</location>
        <topology evidence="1">Multi-pass membrane protein</topology>
    </subcellularLocation>
</comment>
<reference evidence="10" key="1">
    <citation type="submission" date="2016-10" db="EMBL/GenBank/DDBJ databases">
        <authorList>
            <person name="Varghese N."/>
            <person name="Submissions S."/>
        </authorList>
    </citation>
    <scope>NUCLEOTIDE SEQUENCE [LARGE SCALE GENOMIC DNA]</scope>
    <source>
        <strain>GEY</strain>
        <strain evidence="10">DSM 9560</strain>
    </source>
</reference>